<dbReference type="KEGG" id="vg:3294361"/>
<keyword evidence="3" id="KW-1185">Reference proteome</keyword>
<organismHost>
    <name type="scientific">Prochlorococcus</name>
    <dbReference type="NCBI Taxonomy" id="1218"/>
</organismHost>
<gene>
    <name evidence="2" type="ORF">PCMG_00075</name>
    <name evidence="1" type="ORF">PSSM2_076</name>
</gene>
<organism evidence="1 3">
    <name type="scientific">Prochlorococcus phage P-SSM2</name>
    <dbReference type="NCBI Taxonomy" id="268746"/>
    <lineage>
        <taxon>Viruses</taxon>
        <taxon>Duplodnaviria</taxon>
        <taxon>Heunggongvirae</taxon>
        <taxon>Uroviricota</taxon>
        <taxon>Caudoviricetes</taxon>
        <taxon>Pantevenvirales</taxon>
        <taxon>Kyanoviridae</taxon>
        <taxon>Salacisavirus</taxon>
        <taxon>Salacisavirus pssm2</taxon>
    </lineage>
</organism>
<name>Q58MS8_BPPRM</name>
<reference evidence="1 3" key="1">
    <citation type="journal article" date="2005" name="PLoS Biol.">
        <title>Three Prochlorococcus cyanophage genomes: signature features and ecological interpretations.</title>
        <authorList>
            <person name="Sullivan M.B."/>
            <person name="Coleman M.L."/>
            <person name="Weigele P."/>
            <person name="Rohwer F."/>
            <person name="Chisholm S.W."/>
        </authorList>
    </citation>
    <scope>NUCLEOTIDE SEQUENCE</scope>
</reference>
<sequence>MEKEPITLTVNLTEAIADLQLGICDEQIEVIANDIKRGWDFSHIYEEIEAKVEESARYANITLSN</sequence>
<dbReference type="EMBL" id="AY939844">
    <property type="protein sequence ID" value="AAX44454.1"/>
    <property type="molecule type" value="Genomic_DNA"/>
</dbReference>
<dbReference type="GeneID" id="3294361"/>
<evidence type="ECO:0000313" key="1">
    <source>
        <dbReference type="EMBL" id="AAX44454.1"/>
    </source>
</evidence>
<protein>
    <submittedName>
        <fullName evidence="1">Uncharacterized protein</fullName>
    </submittedName>
</protein>
<evidence type="ECO:0000313" key="2">
    <source>
        <dbReference type="EMBL" id="ACY75951.1"/>
    </source>
</evidence>
<evidence type="ECO:0000313" key="4">
    <source>
        <dbReference type="Proteomes" id="UP000013923"/>
    </source>
</evidence>
<dbReference type="Proteomes" id="UP000013923">
    <property type="component" value="Genome"/>
</dbReference>
<reference evidence="2 4" key="2">
    <citation type="submission" date="2009-10" db="EMBL/GenBank/DDBJ databases">
        <title>The Genome Sequence of Prochlorococcus phage P-SSM2.</title>
        <authorList>
            <consortium name="The Broad Institute Genome Sequencing Platform"/>
            <person name="Henn M.R."/>
            <person name="Sullivan M.S."/>
            <person name="Osburne M.S."/>
            <person name="Levin J."/>
            <person name="Malboeuf C."/>
            <person name="Casali M."/>
            <person name="Russ C."/>
            <person name="Lennon N."/>
            <person name="Chapman S.B."/>
            <person name="Erlich R."/>
            <person name="Young S.K."/>
            <person name="Koehrsen M."/>
            <person name="Yandava C."/>
            <person name="Zeng Q."/>
            <person name="Alvarado L."/>
            <person name="Anderson S."/>
            <person name="Berlin A."/>
            <person name="Borenstein D."/>
            <person name="Chen Z."/>
            <person name="Engels R."/>
            <person name="Freedman E."/>
            <person name="Gellesch M."/>
            <person name="Goldberg J."/>
            <person name="Green L."/>
            <person name="Griggs A."/>
            <person name="Gujja S."/>
            <person name="Heilman E.R."/>
            <person name="Heiman D."/>
            <person name="Hepburn T."/>
            <person name="Howarth C."/>
            <person name="Jen D."/>
            <person name="Larson L."/>
            <person name="Lewis B."/>
            <person name="Mehta T."/>
            <person name="Park D."/>
            <person name="Pearson M."/>
            <person name="Richards J."/>
            <person name="Rizzolo K."/>
            <person name="Roberts A."/>
            <person name="Ryan E."/>
            <person name="Saif S."/>
            <person name="Shea T."/>
            <person name="Shenoy N."/>
            <person name="Sisk P."/>
            <person name="Stolte C."/>
            <person name="Sykes S."/>
            <person name="Walk T."/>
            <person name="White J."/>
            <person name="Yu Q."/>
            <person name="Coleman M.L."/>
            <person name="Huang K.H."/>
            <person name="Weigele P.R."/>
            <person name="DeFrancesco A.S."/>
            <person name="Kern S.E."/>
            <person name="Thompson L.R."/>
            <person name="Fu R."/>
            <person name="Hombeck B."/>
            <person name="Chisholm S.W."/>
            <person name="Haas B."/>
            <person name="Nusbaum C."/>
            <person name="Birren B."/>
        </authorList>
    </citation>
    <scope>NUCLEOTIDE SEQUENCE [LARGE SCALE GENOMIC DNA]</scope>
    <source>
        <strain evidence="2">P-SSM2</strain>
    </source>
</reference>
<dbReference type="RefSeq" id="YP_214308.1">
    <property type="nucleotide sequence ID" value="NC_006883.2"/>
</dbReference>
<dbReference type="EMBL" id="GU071092">
    <property type="protein sequence ID" value="ACY75951.1"/>
    <property type="molecule type" value="Genomic_DNA"/>
</dbReference>
<dbReference type="Proteomes" id="UP000000991">
    <property type="component" value="Segment"/>
</dbReference>
<reference evidence="1 3" key="3">
    <citation type="journal article" date="2010" name="Environ. Microbiol.">
        <title>Genomic analysis of oceanic cyanobacterial myoviruses compared with T4-like myoviruses from diverse hosts and environments.</title>
        <authorList>
            <person name="Sullivan M.B."/>
            <person name="Huang K.H."/>
            <person name="Ignacio-Espinoza J.C."/>
            <person name="Berlin A.M."/>
            <person name="Kelly L."/>
            <person name="Weigele P.R."/>
            <person name="DeFrancesco A.S."/>
            <person name="Kern S.E."/>
            <person name="Thompson L.R."/>
            <person name="Young S."/>
            <person name="Yandava C."/>
            <person name="Fu R."/>
            <person name="Krastins B."/>
            <person name="Chase M."/>
            <person name="Sarracino D."/>
            <person name="Osburne M.S."/>
            <person name="Henn M.R."/>
            <person name="Chisholm S.W."/>
        </authorList>
    </citation>
    <scope>NUCLEOTIDE SEQUENCE [LARGE SCALE GENOMIC DNA]</scope>
</reference>
<evidence type="ECO:0000313" key="3">
    <source>
        <dbReference type="Proteomes" id="UP000000991"/>
    </source>
</evidence>
<proteinExistence type="predicted"/>
<accession>Q58MS8</accession>